<comment type="caution">
    <text evidence="3">The sequence shown here is derived from an EMBL/GenBank/DDBJ whole genome shotgun (WGS) entry which is preliminary data.</text>
</comment>
<dbReference type="PANTHER" id="PTHR43364:SF4">
    <property type="entry name" value="NAD(P)-LINKED OXIDOREDUCTASE SUPERFAMILY PROTEIN"/>
    <property type="match status" value="1"/>
</dbReference>
<dbReference type="GO" id="GO:0016491">
    <property type="term" value="F:oxidoreductase activity"/>
    <property type="evidence" value="ECO:0007669"/>
    <property type="project" value="UniProtKB-KW"/>
</dbReference>
<dbReference type="AlphaFoldDB" id="A0A918DC47"/>
<dbReference type="CDD" id="cd19094">
    <property type="entry name" value="AKR_Tas-like"/>
    <property type="match status" value="1"/>
</dbReference>
<name>A0A918DC47_9RHOB</name>
<dbReference type="EMBL" id="BMLP01000001">
    <property type="protein sequence ID" value="GGO28675.1"/>
    <property type="molecule type" value="Genomic_DNA"/>
</dbReference>
<sequence>MKKIPLGRSGLTVSEYCLGTMTWGTQNTEAEGHEQMSYALEHGVTFWDTAEMYPVNPALVETAGRTEEIIGTWFAANGGRDKVVLATKIAGEGGLHPEGITAASFTAALDASLKRLRTDYIDLYQLHWPNRGSYHFRQNWNYRPKTNRAGTLTHMEEVLRAAQAAVAAGKIRAVGLSNESVWGAAQWLRLADECGLPRMVSIQNEYSLLHRQFDTDWAELSAMEDVPLLAWSPLATGILSGKYAGDVTPDHTRRAVNPTLGGRITHQLFAAVSAYLGLAREHGLDPCQMALAFTRTRPWPCIPIIGATSLAQLKTNIAAAELRLTDEVLSGINAIYREYPAPF</sequence>
<keyword evidence="4" id="KW-1185">Reference proteome</keyword>
<organism evidence="3 4">
    <name type="scientific">Gemmobacter aquaticus</name>
    <dbReference type="NCBI Taxonomy" id="490185"/>
    <lineage>
        <taxon>Bacteria</taxon>
        <taxon>Pseudomonadati</taxon>
        <taxon>Pseudomonadota</taxon>
        <taxon>Alphaproteobacteria</taxon>
        <taxon>Rhodobacterales</taxon>
        <taxon>Paracoccaceae</taxon>
        <taxon>Gemmobacter</taxon>
    </lineage>
</organism>
<evidence type="ECO:0000259" key="2">
    <source>
        <dbReference type="Pfam" id="PF00248"/>
    </source>
</evidence>
<dbReference type="Proteomes" id="UP000598196">
    <property type="component" value="Unassembled WGS sequence"/>
</dbReference>
<dbReference type="PANTHER" id="PTHR43364">
    <property type="entry name" value="NADH-SPECIFIC METHYLGLYOXAL REDUCTASE-RELATED"/>
    <property type="match status" value="1"/>
</dbReference>
<gene>
    <name evidence="3" type="ORF">GCM10010991_11710</name>
</gene>
<dbReference type="RefSeq" id="WP_146285101.1">
    <property type="nucleotide sequence ID" value="NZ_BMLP01000001.1"/>
</dbReference>
<proteinExistence type="predicted"/>
<dbReference type="SUPFAM" id="SSF51430">
    <property type="entry name" value="NAD(P)-linked oxidoreductase"/>
    <property type="match status" value="1"/>
</dbReference>
<evidence type="ECO:0000313" key="3">
    <source>
        <dbReference type="EMBL" id="GGO28675.1"/>
    </source>
</evidence>
<reference evidence="3 4" key="1">
    <citation type="journal article" date="2014" name="Int. J. Syst. Evol. Microbiol.">
        <title>Complete genome sequence of Corynebacterium casei LMG S-19264T (=DSM 44701T), isolated from a smear-ripened cheese.</title>
        <authorList>
            <consortium name="US DOE Joint Genome Institute (JGI-PGF)"/>
            <person name="Walter F."/>
            <person name="Albersmeier A."/>
            <person name="Kalinowski J."/>
            <person name="Ruckert C."/>
        </authorList>
    </citation>
    <scope>NUCLEOTIDE SEQUENCE [LARGE SCALE GENOMIC DNA]</scope>
    <source>
        <strain evidence="3 4">CGMCC 1.7029</strain>
    </source>
</reference>
<evidence type="ECO:0000256" key="1">
    <source>
        <dbReference type="ARBA" id="ARBA00023002"/>
    </source>
</evidence>
<feature type="domain" description="NADP-dependent oxidoreductase" evidence="2">
    <location>
        <begin position="17"/>
        <end position="336"/>
    </location>
</feature>
<protein>
    <submittedName>
        <fullName evidence="3">NADP-dependent oxidoreductase</fullName>
    </submittedName>
</protein>
<dbReference type="Gene3D" id="3.20.20.100">
    <property type="entry name" value="NADP-dependent oxidoreductase domain"/>
    <property type="match status" value="1"/>
</dbReference>
<accession>A0A918DC47</accession>
<evidence type="ECO:0000313" key="4">
    <source>
        <dbReference type="Proteomes" id="UP000598196"/>
    </source>
</evidence>
<dbReference type="Pfam" id="PF00248">
    <property type="entry name" value="Aldo_ket_red"/>
    <property type="match status" value="1"/>
</dbReference>
<dbReference type="InterPro" id="IPR050523">
    <property type="entry name" value="AKR_Detox_Biosynth"/>
</dbReference>
<dbReference type="InterPro" id="IPR036812">
    <property type="entry name" value="NAD(P)_OxRdtase_dom_sf"/>
</dbReference>
<dbReference type="InterPro" id="IPR023210">
    <property type="entry name" value="NADP_OxRdtase_dom"/>
</dbReference>
<dbReference type="OrthoDB" id="9803483at2"/>
<keyword evidence="1" id="KW-0560">Oxidoreductase</keyword>